<sequence>MALSIISIPRIFTFRFEVTQFTCLGIDRVLTTLLTNGYQRRIRNISFGITIGLSFFLAIADVVIFMVRDKFRQYSPQCGLGSGAGPYFAGYFFLLNFLCFSMVFACFLFHAYDSYSHPSSSSVTSRFLNQQVNNFLFIFIVTFGLPTIFLTIYRLFHFDAFKSIINYTDASMQLQHVLIILSFLFCLNSKRKHLKQVSNTTTSTFTSVQPQPKNSIPLQPQITTPTLEINNLPGSVS</sequence>
<protein>
    <submittedName>
        <fullName evidence="2">Uncharacterized protein</fullName>
    </submittedName>
</protein>
<evidence type="ECO:0000313" key="1">
    <source>
        <dbReference type="Proteomes" id="UP000887580"/>
    </source>
</evidence>
<evidence type="ECO:0000313" key="2">
    <source>
        <dbReference type="WBParaSite" id="PS1159_v2.g11505.t1"/>
    </source>
</evidence>
<reference evidence="2" key="1">
    <citation type="submission" date="2022-11" db="UniProtKB">
        <authorList>
            <consortium name="WormBaseParasite"/>
        </authorList>
    </citation>
    <scope>IDENTIFICATION</scope>
</reference>
<dbReference type="WBParaSite" id="PS1159_v2.g11505.t1">
    <property type="protein sequence ID" value="PS1159_v2.g11505.t1"/>
    <property type="gene ID" value="PS1159_v2.g11505"/>
</dbReference>
<proteinExistence type="predicted"/>
<accession>A0AC35EWS5</accession>
<dbReference type="Proteomes" id="UP000887580">
    <property type="component" value="Unplaced"/>
</dbReference>
<name>A0AC35EWS5_9BILA</name>
<organism evidence="1 2">
    <name type="scientific">Panagrolaimus sp. PS1159</name>
    <dbReference type="NCBI Taxonomy" id="55785"/>
    <lineage>
        <taxon>Eukaryota</taxon>
        <taxon>Metazoa</taxon>
        <taxon>Ecdysozoa</taxon>
        <taxon>Nematoda</taxon>
        <taxon>Chromadorea</taxon>
        <taxon>Rhabditida</taxon>
        <taxon>Tylenchina</taxon>
        <taxon>Panagrolaimomorpha</taxon>
        <taxon>Panagrolaimoidea</taxon>
        <taxon>Panagrolaimidae</taxon>
        <taxon>Panagrolaimus</taxon>
    </lineage>
</organism>